<dbReference type="PANTHER" id="PTHR12726">
    <property type="entry name" value="CERAMIDE GLUCOSYLTRANSFERASE"/>
    <property type="match status" value="1"/>
</dbReference>
<keyword evidence="6" id="KW-0328">Glycosyltransferase</keyword>
<dbReference type="GO" id="GO:0016020">
    <property type="term" value="C:membrane"/>
    <property type="evidence" value="ECO:0007669"/>
    <property type="project" value="UniProtKB-SubCell"/>
</dbReference>
<dbReference type="SUPFAM" id="SSF53448">
    <property type="entry name" value="Nucleotide-diphospho-sugar transferases"/>
    <property type="match status" value="1"/>
</dbReference>
<organism evidence="12">
    <name type="scientific">Trepomonas sp. PC1</name>
    <dbReference type="NCBI Taxonomy" id="1076344"/>
    <lineage>
        <taxon>Eukaryota</taxon>
        <taxon>Metamonada</taxon>
        <taxon>Diplomonadida</taxon>
        <taxon>Hexamitidae</taxon>
        <taxon>Hexamitinae</taxon>
        <taxon>Trepomonas</taxon>
    </lineage>
</organism>
<name>A0A146KAD2_9EUKA</name>
<dbReference type="GO" id="GO:0008120">
    <property type="term" value="F:ceramide glucosyltransferase activity"/>
    <property type="evidence" value="ECO:0007669"/>
    <property type="project" value="UniProtKB-EC"/>
</dbReference>
<evidence type="ECO:0000313" key="12">
    <source>
        <dbReference type="EMBL" id="JAP93258.1"/>
    </source>
</evidence>
<comment type="similarity">
    <text evidence="4">Belongs to the glycosyltransferase 2 family.</text>
</comment>
<dbReference type="InterPro" id="IPR025993">
    <property type="entry name" value="Ceramide_glucosylTrfase"/>
</dbReference>
<comment type="pathway">
    <text evidence="3">Sphingolipid metabolism.</text>
</comment>
<reference evidence="12" key="1">
    <citation type="submission" date="2015-07" db="EMBL/GenBank/DDBJ databases">
        <title>Adaptation to a free-living lifestyle via gene acquisitions in the diplomonad Trepomonas sp. PC1.</title>
        <authorList>
            <person name="Xu F."/>
            <person name="Jerlstrom-Hultqvist J."/>
            <person name="Kolisko M."/>
            <person name="Simpson A.G.B."/>
            <person name="Roger A.J."/>
            <person name="Svard S.G."/>
            <person name="Andersson J.O."/>
        </authorList>
    </citation>
    <scope>NUCLEOTIDE SEQUENCE</scope>
    <source>
        <strain evidence="12">PC1</strain>
    </source>
</reference>
<feature type="transmembrane region" description="Helical" evidence="11">
    <location>
        <begin position="329"/>
        <end position="352"/>
    </location>
</feature>
<comment type="subcellular location">
    <subcellularLocation>
        <location evidence="1">Membrane</location>
        <topology evidence="1">Multi-pass membrane protein</topology>
    </subcellularLocation>
</comment>
<keyword evidence="10 11" id="KW-0472">Membrane</keyword>
<feature type="transmembrane region" description="Helical" evidence="11">
    <location>
        <begin position="6"/>
        <end position="24"/>
    </location>
</feature>
<keyword evidence="9 11" id="KW-1133">Transmembrane helix</keyword>
<proteinExistence type="inferred from homology"/>
<keyword evidence="7 12" id="KW-0808">Transferase</keyword>
<evidence type="ECO:0000256" key="1">
    <source>
        <dbReference type="ARBA" id="ARBA00004141"/>
    </source>
</evidence>
<evidence type="ECO:0000256" key="10">
    <source>
        <dbReference type="ARBA" id="ARBA00023136"/>
    </source>
</evidence>
<accession>A0A146KAD2</accession>
<comment type="pathway">
    <text evidence="2">Lipid metabolism; sphingolipid metabolism.</text>
</comment>
<feature type="non-terminal residue" evidence="12">
    <location>
        <position position="1"/>
    </location>
</feature>
<dbReference type="EMBL" id="GDID01003348">
    <property type="protein sequence ID" value="JAP93258.1"/>
    <property type="molecule type" value="Transcribed_RNA"/>
</dbReference>
<protein>
    <recommendedName>
        <fullName evidence="5">ceramide glucosyltransferase</fullName>
        <ecNumber evidence="5">2.4.1.80</ecNumber>
    </recommendedName>
</protein>
<dbReference type="AlphaFoldDB" id="A0A146KAD2"/>
<dbReference type="GO" id="GO:0006679">
    <property type="term" value="P:glucosylceramide biosynthetic process"/>
    <property type="evidence" value="ECO:0007669"/>
    <property type="project" value="TreeGrafter"/>
</dbReference>
<evidence type="ECO:0000256" key="7">
    <source>
        <dbReference type="ARBA" id="ARBA00022679"/>
    </source>
</evidence>
<evidence type="ECO:0000256" key="3">
    <source>
        <dbReference type="ARBA" id="ARBA00004991"/>
    </source>
</evidence>
<dbReference type="UniPathway" id="UPA00222"/>
<evidence type="ECO:0000256" key="6">
    <source>
        <dbReference type="ARBA" id="ARBA00022676"/>
    </source>
</evidence>
<evidence type="ECO:0000256" key="8">
    <source>
        <dbReference type="ARBA" id="ARBA00022692"/>
    </source>
</evidence>
<evidence type="ECO:0000256" key="2">
    <source>
        <dbReference type="ARBA" id="ARBA00004760"/>
    </source>
</evidence>
<sequence>TNYFFFILLAYLIVYVSLATATYFKKKRVQLPVDKHIKASVSVVFPCKGKYDEEEQYPIWDEYLTQVYDGPIDYIFAVESEEDPAYTDIYNFLVAKGIKQPRTFGHISQNRRIILKVTGLSFHCSQKIHQLLHAFKGQRTQYFIQMDDDMLIHKYVFQELVDAIKDKRAISTGYTVEIPVSYSLTSQMVASYRSFFLFGFIREQCGGVWGGSICMKRQDYIDMDVERVLAEGGYSDDNLIQALAAKHGYQTIAPHANMFINRIGEGPFVKKYFNYVRRQYFVLKYYLNAVNHLLVLVQKWALILVGFTFQVSFGVFVYDQVLCYQQSLIIEAVVKLASFVVFVLLIGTFQNIEINAFKNLSQKLINKTVNAKMNFAVAGISFYLHTALASWIILGTLFMKKIVWSGVTYHCSKGKVVLVQRDGIQEKTFQESQNEFFSEQTPLFSEQQIQ</sequence>
<dbReference type="InterPro" id="IPR029044">
    <property type="entry name" value="Nucleotide-diphossugar_trans"/>
</dbReference>
<evidence type="ECO:0000256" key="4">
    <source>
        <dbReference type="ARBA" id="ARBA00006739"/>
    </source>
</evidence>
<evidence type="ECO:0000256" key="5">
    <source>
        <dbReference type="ARBA" id="ARBA00012699"/>
    </source>
</evidence>
<evidence type="ECO:0000256" key="11">
    <source>
        <dbReference type="SAM" id="Phobius"/>
    </source>
</evidence>
<feature type="transmembrane region" description="Helical" evidence="11">
    <location>
        <begin position="285"/>
        <end position="309"/>
    </location>
</feature>
<evidence type="ECO:0000256" key="9">
    <source>
        <dbReference type="ARBA" id="ARBA00022989"/>
    </source>
</evidence>
<keyword evidence="8 11" id="KW-0812">Transmembrane</keyword>
<dbReference type="PANTHER" id="PTHR12726:SF0">
    <property type="entry name" value="CERAMIDE GLUCOSYLTRANSFERASE"/>
    <property type="match status" value="1"/>
</dbReference>
<feature type="transmembrane region" description="Helical" evidence="11">
    <location>
        <begin position="373"/>
        <end position="394"/>
    </location>
</feature>
<dbReference type="EC" id="2.4.1.80" evidence="5"/>
<gene>
    <name evidence="12" type="ORF">TPC1_14529</name>
</gene>